<dbReference type="GO" id="GO:0007165">
    <property type="term" value="P:signal transduction"/>
    <property type="evidence" value="ECO:0007669"/>
    <property type="project" value="UniProtKB-KW"/>
</dbReference>
<keyword evidence="5 10" id="KW-0552">Olfaction</keyword>
<sequence length="383" mass="45204">MKVSNFLRDLKEWIRRNNNRVFDITQRNHEIDINVFVEFPAKIFKVTQLDFDHLKGSESFSVRMKKLAIFIFNICNILTYSALVIIVLLKSHEVVFGISLALTFMMIVVRYTSYFFSRFEIAGILESLRKNYLSERTYVAILKKYLDEYKRFEHWYSMSVPAPFTLSFLDTFVRYMFLNERIFSPKMYFPFDAAHPVIYPFVISWVYMAEIIISILNFSDLTLLFGILACISMRFEVLAEKLKDLKIIADKNLLREIIRQLNEEHIMLLDITSKMNKIFSLSFFFSLIMSSVSMCFLAFEASISDRIDHVFFYSNFIALTLFTMFLQCYYGQKVMDTSSKIAYGVIECGWEGMTDNKMKKDLLFIMMRAQKKTKLTVLSFGFF</sequence>
<reference evidence="11" key="1">
    <citation type="submission" date="2022-01" db="EMBL/GenBank/DDBJ databases">
        <authorList>
            <person name="King R."/>
        </authorList>
    </citation>
    <scope>NUCLEOTIDE SEQUENCE</scope>
</reference>
<evidence type="ECO:0000256" key="3">
    <source>
        <dbReference type="ARBA" id="ARBA00022606"/>
    </source>
</evidence>
<dbReference type="Proteomes" id="UP001153620">
    <property type="component" value="Chromosome 1"/>
</dbReference>
<dbReference type="PANTHER" id="PTHR21137">
    <property type="entry name" value="ODORANT RECEPTOR"/>
    <property type="match status" value="1"/>
</dbReference>
<accession>A0A9N9WMC0</accession>
<reference evidence="11" key="2">
    <citation type="submission" date="2022-10" db="EMBL/GenBank/DDBJ databases">
        <authorList>
            <consortium name="ENA_rothamsted_submissions"/>
            <consortium name="culmorum"/>
            <person name="King R."/>
        </authorList>
    </citation>
    <scope>NUCLEOTIDE SEQUENCE</scope>
</reference>
<comment type="caution">
    <text evidence="10">Lacks conserved residue(s) required for the propagation of feature annotation.</text>
</comment>
<protein>
    <recommendedName>
        <fullName evidence="10">Odorant receptor</fullName>
    </recommendedName>
</protein>
<feature type="transmembrane region" description="Helical" evidence="10">
    <location>
        <begin position="278"/>
        <end position="299"/>
    </location>
</feature>
<keyword evidence="8 10" id="KW-0675">Receptor</keyword>
<dbReference type="Pfam" id="PF02949">
    <property type="entry name" value="7tm_6"/>
    <property type="match status" value="1"/>
</dbReference>
<evidence type="ECO:0000256" key="2">
    <source>
        <dbReference type="ARBA" id="ARBA00022475"/>
    </source>
</evidence>
<evidence type="ECO:0000313" key="11">
    <source>
        <dbReference type="EMBL" id="CAG9801231.1"/>
    </source>
</evidence>
<comment type="similarity">
    <text evidence="10">Belongs to the insect chemoreceptor superfamily. Heteromeric odorant receptor channel (TC 1.A.69) family.</text>
</comment>
<evidence type="ECO:0000313" key="12">
    <source>
        <dbReference type="Proteomes" id="UP001153620"/>
    </source>
</evidence>
<dbReference type="PANTHER" id="PTHR21137:SF35">
    <property type="entry name" value="ODORANT RECEPTOR 19A-RELATED"/>
    <property type="match status" value="1"/>
</dbReference>
<keyword evidence="6 10" id="KW-1133">Transmembrane helix</keyword>
<evidence type="ECO:0000256" key="8">
    <source>
        <dbReference type="ARBA" id="ARBA00023170"/>
    </source>
</evidence>
<feature type="transmembrane region" description="Helical" evidence="10">
    <location>
        <begin position="311"/>
        <end position="330"/>
    </location>
</feature>
<dbReference type="EMBL" id="OU895877">
    <property type="protein sequence ID" value="CAG9801231.1"/>
    <property type="molecule type" value="Genomic_DNA"/>
</dbReference>
<keyword evidence="4 10" id="KW-0812">Transmembrane</keyword>
<evidence type="ECO:0000256" key="7">
    <source>
        <dbReference type="ARBA" id="ARBA00023136"/>
    </source>
</evidence>
<dbReference type="InterPro" id="IPR004117">
    <property type="entry name" value="7tm6_olfct_rcpt"/>
</dbReference>
<dbReference type="GO" id="GO:0005549">
    <property type="term" value="F:odorant binding"/>
    <property type="evidence" value="ECO:0007669"/>
    <property type="project" value="InterPro"/>
</dbReference>
<dbReference type="GO" id="GO:0005886">
    <property type="term" value="C:plasma membrane"/>
    <property type="evidence" value="ECO:0007669"/>
    <property type="project" value="UniProtKB-SubCell"/>
</dbReference>
<proteinExistence type="inferred from homology"/>
<gene>
    <name evidence="11" type="ORF">CHIRRI_LOCUS4162</name>
</gene>
<comment type="subcellular location">
    <subcellularLocation>
        <location evidence="1 10">Cell membrane</location>
        <topology evidence="1 10">Multi-pass membrane protein</topology>
    </subcellularLocation>
</comment>
<dbReference type="OrthoDB" id="8185860at2759"/>
<keyword evidence="12" id="KW-1185">Reference proteome</keyword>
<feature type="transmembrane region" description="Helical" evidence="10">
    <location>
        <begin position="67"/>
        <end position="88"/>
    </location>
</feature>
<name>A0A9N9WMC0_9DIPT</name>
<organism evidence="11 12">
    <name type="scientific">Chironomus riparius</name>
    <dbReference type="NCBI Taxonomy" id="315576"/>
    <lineage>
        <taxon>Eukaryota</taxon>
        <taxon>Metazoa</taxon>
        <taxon>Ecdysozoa</taxon>
        <taxon>Arthropoda</taxon>
        <taxon>Hexapoda</taxon>
        <taxon>Insecta</taxon>
        <taxon>Pterygota</taxon>
        <taxon>Neoptera</taxon>
        <taxon>Endopterygota</taxon>
        <taxon>Diptera</taxon>
        <taxon>Nematocera</taxon>
        <taxon>Chironomoidea</taxon>
        <taxon>Chironomidae</taxon>
        <taxon>Chironominae</taxon>
        <taxon>Chironomus</taxon>
    </lineage>
</organism>
<evidence type="ECO:0000256" key="6">
    <source>
        <dbReference type="ARBA" id="ARBA00022989"/>
    </source>
</evidence>
<evidence type="ECO:0000256" key="9">
    <source>
        <dbReference type="ARBA" id="ARBA00023224"/>
    </source>
</evidence>
<dbReference type="AlphaFoldDB" id="A0A9N9WMC0"/>
<evidence type="ECO:0000256" key="4">
    <source>
        <dbReference type="ARBA" id="ARBA00022692"/>
    </source>
</evidence>
<keyword evidence="2" id="KW-1003">Cell membrane</keyword>
<keyword evidence="7 10" id="KW-0472">Membrane</keyword>
<evidence type="ECO:0000256" key="5">
    <source>
        <dbReference type="ARBA" id="ARBA00022725"/>
    </source>
</evidence>
<keyword evidence="3 10" id="KW-0716">Sensory transduction</keyword>
<feature type="transmembrane region" description="Helical" evidence="10">
    <location>
        <begin position="94"/>
        <end position="112"/>
    </location>
</feature>
<feature type="transmembrane region" description="Helical" evidence="10">
    <location>
        <begin position="155"/>
        <end position="177"/>
    </location>
</feature>
<evidence type="ECO:0000256" key="10">
    <source>
        <dbReference type="RuleBase" id="RU351113"/>
    </source>
</evidence>
<evidence type="ECO:0000256" key="1">
    <source>
        <dbReference type="ARBA" id="ARBA00004651"/>
    </source>
</evidence>
<keyword evidence="9 10" id="KW-0807">Transducer</keyword>
<feature type="transmembrane region" description="Helical" evidence="10">
    <location>
        <begin position="197"/>
        <end position="218"/>
    </location>
</feature>
<dbReference type="GO" id="GO:0004984">
    <property type="term" value="F:olfactory receptor activity"/>
    <property type="evidence" value="ECO:0007669"/>
    <property type="project" value="InterPro"/>
</dbReference>